<dbReference type="EMBL" id="JASNWA010000010">
    <property type="protein sequence ID" value="KAK3167986.1"/>
    <property type="molecule type" value="Genomic_DNA"/>
</dbReference>
<protein>
    <submittedName>
        <fullName evidence="1">Uncharacterized protein</fullName>
    </submittedName>
</protein>
<comment type="caution">
    <text evidence="1">The sequence shown here is derived from an EMBL/GenBank/DDBJ whole genome shotgun (WGS) entry which is preliminary data.</text>
</comment>
<gene>
    <name evidence="1" type="ORF">OEA41_004432</name>
</gene>
<dbReference type="AlphaFoldDB" id="A0AAD9YXW4"/>
<evidence type="ECO:0000313" key="1">
    <source>
        <dbReference type="EMBL" id="KAK3167986.1"/>
    </source>
</evidence>
<keyword evidence="2" id="KW-1185">Reference proteome</keyword>
<dbReference type="Proteomes" id="UP001276659">
    <property type="component" value="Unassembled WGS sequence"/>
</dbReference>
<accession>A0AAD9YXW4</accession>
<organism evidence="1 2">
    <name type="scientific">Lepraria neglecta</name>
    <dbReference type="NCBI Taxonomy" id="209136"/>
    <lineage>
        <taxon>Eukaryota</taxon>
        <taxon>Fungi</taxon>
        <taxon>Dikarya</taxon>
        <taxon>Ascomycota</taxon>
        <taxon>Pezizomycotina</taxon>
        <taxon>Lecanoromycetes</taxon>
        <taxon>OSLEUM clade</taxon>
        <taxon>Lecanoromycetidae</taxon>
        <taxon>Lecanorales</taxon>
        <taxon>Lecanorineae</taxon>
        <taxon>Stereocaulaceae</taxon>
        <taxon>Lepraria</taxon>
    </lineage>
</organism>
<evidence type="ECO:0000313" key="2">
    <source>
        <dbReference type="Proteomes" id="UP001276659"/>
    </source>
</evidence>
<name>A0AAD9YXW4_9LECA</name>
<proteinExistence type="predicted"/>
<reference evidence="1" key="1">
    <citation type="submission" date="2022-11" db="EMBL/GenBank/DDBJ databases">
        <title>Chromosomal genome sequence assembly and mating type (MAT) locus characterization of the leprose asexual lichenized fungus Lepraria neglecta (Nyl.) Erichsen.</title>
        <authorList>
            <person name="Allen J.L."/>
            <person name="Pfeffer B."/>
        </authorList>
    </citation>
    <scope>NUCLEOTIDE SEQUENCE</scope>
    <source>
        <strain evidence="1">Allen 5258</strain>
    </source>
</reference>
<sequence>MLTLEHIQQFLELLKAVQALPAPGNATKTEETPGDGQGAKTRASKLEFKTVNEIWDAKTYEYKITESSKPSEELTDLDQYVFVVHQRVEGLRDILRIVLREIHAINLNDNKPAIE</sequence>